<keyword evidence="6" id="KW-0326">Glycosidase</keyword>
<dbReference type="Gene3D" id="3.40.50.1700">
    <property type="entry name" value="Glycoside hydrolase family 3 C-terminal domain"/>
    <property type="match status" value="1"/>
</dbReference>
<gene>
    <name evidence="10" type="ORF">PITC_037770</name>
</gene>
<comment type="caution">
    <text evidence="10">The sequence shown here is derived from an EMBL/GenBank/DDBJ whole genome shotgun (WGS) entry which is preliminary data.</text>
</comment>
<dbReference type="InterPro" id="IPR050288">
    <property type="entry name" value="Cellulose_deg_GH3"/>
</dbReference>
<evidence type="ECO:0000256" key="3">
    <source>
        <dbReference type="ARBA" id="ARBA00012744"/>
    </source>
</evidence>
<reference evidence="10 11" key="1">
    <citation type="journal article" date="2015" name="Mol. Plant Microbe Interact.">
        <title>Genome, transcriptome, and functional analyses of Penicillium expansum provide new insights into secondary metabolism and pathogenicity.</title>
        <authorList>
            <person name="Ballester A.R."/>
            <person name="Marcet-Houben M."/>
            <person name="Levin E."/>
            <person name="Sela N."/>
            <person name="Selma-Lazaro C."/>
            <person name="Carmona L."/>
            <person name="Wisniewski M."/>
            <person name="Droby S."/>
            <person name="Gonzalez-Candelas L."/>
            <person name="Gabaldon T."/>
        </authorList>
    </citation>
    <scope>NUCLEOTIDE SEQUENCE [LARGE SCALE GENOMIC DNA]</scope>
    <source>
        <strain evidence="10 11">PHI-1</strain>
    </source>
</reference>
<keyword evidence="8" id="KW-0732">Signal</keyword>
<keyword evidence="5" id="KW-0119">Carbohydrate metabolism</keyword>
<dbReference type="HOGENOM" id="CLU_1027138_0_0_1"/>
<evidence type="ECO:0000256" key="4">
    <source>
        <dbReference type="ARBA" id="ARBA00022801"/>
    </source>
</evidence>
<dbReference type="PANTHER" id="PTHR42715">
    <property type="entry name" value="BETA-GLUCOSIDASE"/>
    <property type="match status" value="1"/>
</dbReference>
<comment type="catalytic activity">
    <reaction evidence="1">
        <text>Hydrolysis of terminal, non-reducing beta-D-glucosyl residues with release of beta-D-glucose.</text>
        <dbReference type="EC" id="3.2.1.21"/>
    </reaction>
</comment>
<evidence type="ECO:0000256" key="6">
    <source>
        <dbReference type="ARBA" id="ARBA00023295"/>
    </source>
</evidence>
<feature type="chain" id="PRO_5002002172" description="beta-glucosidase" evidence="8">
    <location>
        <begin position="19"/>
        <end position="271"/>
    </location>
</feature>
<proteinExistence type="inferred from homology"/>
<dbReference type="InterPro" id="IPR013783">
    <property type="entry name" value="Ig-like_fold"/>
</dbReference>
<dbReference type="EMBL" id="JQGA01000150">
    <property type="protein sequence ID" value="KGO77469.1"/>
    <property type="molecule type" value="Genomic_DNA"/>
</dbReference>
<evidence type="ECO:0000259" key="9">
    <source>
        <dbReference type="Pfam" id="PF01915"/>
    </source>
</evidence>
<evidence type="ECO:0000256" key="1">
    <source>
        <dbReference type="ARBA" id="ARBA00000448"/>
    </source>
</evidence>
<keyword evidence="4 10" id="KW-0378">Hydrolase</keyword>
<evidence type="ECO:0000313" key="11">
    <source>
        <dbReference type="Proteomes" id="UP000030104"/>
    </source>
</evidence>
<evidence type="ECO:0000256" key="7">
    <source>
        <dbReference type="ARBA" id="ARBA00023326"/>
    </source>
</evidence>
<feature type="domain" description="Glycoside hydrolase family 3 C-terminal" evidence="9">
    <location>
        <begin position="25"/>
        <end position="177"/>
    </location>
</feature>
<evidence type="ECO:0000256" key="5">
    <source>
        <dbReference type="ARBA" id="ARBA00023277"/>
    </source>
</evidence>
<evidence type="ECO:0000256" key="8">
    <source>
        <dbReference type="SAM" id="SignalP"/>
    </source>
</evidence>
<dbReference type="OrthoDB" id="47059at2759"/>
<feature type="signal peptide" evidence="8">
    <location>
        <begin position="1"/>
        <end position="18"/>
    </location>
</feature>
<dbReference type="Gene3D" id="2.60.40.10">
    <property type="entry name" value="Immunoglobulins"/>
    <property type="match status" value="1"/>
</dbReference>
<dbReference type="PhylomeDB" id="A0A0A2LBZ0"/>
<evidence type="ECO:0000256" key="2">
    <source>
        <dbReference type="ARBA" id="ARBA00005336"/>
    </source>
</evidence>
<name>A0A0A2LBZ0_PENIT</name>
<dbReference type="STRING" id="40296.A0A0A2LBZ0"/>
<comment type="similarity">
    <text evidence="2">Belongs to the glycosyl hydrolase 3 family.</text>
</comment>
<accession>A0A0A2LBZ0</accession>
<keyword evidence="11" id="KW-1185">Reference proteome</keyword>
<dbReference type="EC" id="3.2.1.21" evidence="3"/>
<dbReference type="Pfam" id="PF01915">
    <property type="entry name" value="Glyco_hydro_3_C"/>
    <property type="match status" value="1"/>
</dbReference>
<dbReference type="GO" id="GO:0008422">
    <property type="term" value="F:beta-glucosidase activity"/>
    <property type="evidence" value="ECO:0007669"/>
    <property type="project" value="UniProtKB-EC"/>
</dbReference>
<organism evidence="10 11">
    <name type="scientific">Penicillium italicum</name>
    <name type="common">Blue mold</name>
    <dbReference type="NCBI Taxonomy" id="40296"/>
    <lineage>
        <taxon>Eukaryota</taxon>
        <taxon>Fungi</taxon>
        <taxon>Dikarya</taxon>
        <taxon>Ascomycota</taxon>
        <taxon>Pezizomycotina</taxon>
        <taxon>Eurotiomycetes</taxon>
        <taxon>Eurotiomycetidae</taxon>
        <taxon>Eurotiales</taxon>
        <taxon>Aspergillaceae</taxon>
        <taxon>Penicillium</taxon>
    </lineage>
</organism>
<sequence length="271" mass="30324">MQITSLLLILCLRWVGYLQQIPSAKKLISEVVALANRSVVATVVLGLIEEWKSEGYDKKSMAFPGSQDELVKALISSVQRPESLIFVDQSGSPVELPWIDKVSTFLQAWYGGQEAGNALADVLLGNTNLSGRLPITWPWRCDGRIARYKEDTQVGYRWYNHHPDVLPLWGFGYGLSYTLFSSNVTNVTTWGLTGQINHTLIVGFENAPVLRPNEDITINIQVRKRDAAHWKGDKWVLGKGRYAFGLGNGVKEAMKTSLEIKVESHTWSSCE</sequence>
<dbReference type="InterPro" id="IPR002772">
    <property type="entry name" value="Glyco_hydro_3_C"/>
</dbReference>
<evidence type="ECO:0000313" key="10">
    <source>
        <dbReference type="EMBL" id="KGO77469.1"/>
    </source>
</evidence>
<keyword evidence="7" id="KW-0624">Polysaccharide degradation</keyword>
<dbReference type="GO" id="GO:0000272">
    <property type="term" value="P:polysaccharide catabolic process"/>
    <property type="evidence" value="ECO:0007669"/>
    <property type="project" value="UniProtKB-KW"/>
</dbReference>
<dbReference type="AlphaFoldDB" id="A0A0A2LBZ0"/>
<dbReference type="SUPFAM" id="SSF52279">
    <property type="entry name" value="Beta-D-glucan exohydrolase, C-terminal domain"/>
    <property type="match status" value="1"/>
</dbReference>
<dbReference type="Proteomes" id="UP000030104">
    <property type="component" value="Unassembled WGS sequence"/>
</dbReference>
<dbReference type="InterPro" id="IPR036881">
    <property type="entry name" value="Glyco_hydro_3_C_sf"/>
</dbReference>
<protein>
    <recommendedName>
        <fullName evidence="3">beta-glucosidase</fullName>
        <ecNumber evidence="3">3.2.1.21</ecNumber>
    </recommendedName>
</protein>
<dbReference type="PANTHER" id="PTHR42715:SF10">
    <property type="entry name" value="BETA-GLUCOSIDASE"/>
    <property type="match status" value="1"/>
</dbReference>